<dbReference type="Gene3D" id="3.90.180.10">
    <property type="entry name" value="Medium-chain alcohol dehydrogenases, catalytic domain"/>
    <property type="match status" value="1"/>
</dbReference>
<evidence type="ECO:0000259" key="5">
    <source>
        <dbReference type="SMART" id="SM00829"/>
    </source>
</evidence>
<dbReference type="Gene3D" id="3.40.50.720">
    <property type="entry name" value="NAD(P)-binding Rossmann-like Domain"/>
    <property type="match status" value="1"/>
</dbReference>
<keyword evidence="7" id="KW-1185">Reference proteome</keyword>
<dbReference type="SUPFAM" id="SSF51735">
    <property type="entry name" value="NAD(P)-binding Rossmann-fold domains"/>
    <property type="match status" value="1"/>
</dbReference>
<evidence type="ECO:0000313" key="7">
    <source>
        <dbReference type="Proteomes" id="UP000293142"/>
    </source>
</evidence>
<keyword evidence="2 4" id="KW-0862">Zinc</keyword>
<feature type="domain" description="Enoyl reductase (ER)" evidence="5">
    <location>
        <begin position="12"/>
        <end position="341"/>
    </location>
</feature>
<accession>A0A4Q9DHE8</accession>
<comment type="cofactor">
    <cofactor evidence="4">
        <name>Zn(2+)</name>
        <dbReference type="ChEBI" id="CHEBI:29105"/>
    </cofactor>
</comment>
<evidence type="ECO:0000256" key="2">
    <source>
        <dbReference type="ARBA" id="ARBA00022833"/>
    </source>
</evidence>
<dbReference type="Pfam" id="PF00107">
    <property type="entry name" value="ADH_zinc_N"/>
    <property type="match status" value="1"/>
</dbReference>
<comment type="caution">
    <text evidence="6">The sequence shown here is derived from an EMBL/GenBank/DDBJ whole genome shotgun (WGS) entry which is preliminary data.</text>
</comment>
<dbReference type="PANTHER" id="PTHR43401:SF2">
    <property type="entry name" value="L-THREONINE 3-DEHYDROGENASE"/>
    <property type="match status" value="1"/>
</dbReference>
<sequence>MKALVKTEPGPGHVELVDIPEPACRPDIGVKIEVKYTGICGTDLHVLHDTFKNYPPVTLGHEFSGVVVEVGSEVRRVKSGDRVAVNPSTAVVCGTCEYCLQGYYMFCPIRRGMGHGVNGAFTKYVAVREDQVYKLPDHVTLEEAALAEPLACAVQAIEELTDLHAGDVVLLSGPGPIGMLCLQLLAAKGCRVIVAGTSQDRLRLDMALRLGASLAVDVTAEDLQQIVLRETGGIGVDAAVECAGAGPSVLACLNAVKRLGRHIQVGIIGKEVTLPFDTILYKQLQVVGTLAHSQKTWVRVIKLLNQQKLPLTDTITHKLPLSRWQEAFDLCERKQGLKVFLSYDE</sequence>
<dbReference type="EMBL" id="SIRE01000029">
    <property type="protein sequence ID" value="TBL70865.1"/>
    <property type="molecule type" value="Genomic_DNA"/>
</dbReference>
<name>A0A4Q9DHE8_9BACL</name>
<reference evidence="6 7" key="1">
    <citation type="submission" date="2019-02" db="EMBL/GenBank/DDBJ databases">
        <title>Paenibacillus sp. nov., isolated from surface-sterilized tissue of Thalictrum simplex L.</title>
        <authorList>
            <person name="Tuo L."/>
        </authorList>
    </citation>
    <scope>NUCLEOTIDE SEQUENCE [LARGE SCALE GENOMIC DNA]</scope>
    <source>
        <strain evidence="6 7">N2SHLJ1</strain>
    </source>
</reference>
<dbReference type="InterPro" id="IPR020843">
    <property type="entry name" value="ER"/>
</dbReference>
<evidence type="ECO:0000256" key="4">
    <source>
        <dbReference type="RuleBase" id="RU361277"/>
    </source>
</evidence>
<evidence type="ECO:0000256" key="1">
    <source>
        <dbReference type="ARBA" id="ARBA00022723"/>
    </source>
</evidence>
<evidence type="ECO:0000313" key="6">
    <source>
        <dbReference type="EMBL" id="TBL70865.1"/>
    </source>
</evidence>
<evidence type="ECO:0000256" key="3">
    <source>
        <dbReference type="ARBA" id="ARBA00023002"/>
    </source>
</evidence>
<dbReference type="InterPro" id="IPR013154">
    <property type="entry name" value="ADH-like_N"/>
</dbReference>
<dbReference type="InterPro" id="IPR036291">
    <property type="entry name" value="NAD(P)-bd_dom_sf"/>
</dbReference>
<keyword evidence="1 4" id="KW-0479">Metal-binding</keyword>
<dbReference type="SUPFAM" id="SSF50129">
    <property type="entry name" value="GroES-like"/>
    <property type="match status" value="1"/>
</dbReference>
<dbReference type="PROSITE" id="PS00059">
    <property type="entry name" value="ADH_ZINC"/>
    <property type="match status" value="1"/>
</dbReference>
<dbReference type="Pfam" id="PF08240">
    <property type="entry name" value="ADH_N"/>
    <property type="match status" value="1"/>
</dbReference>
<dbReference type="OrthoDB" id="9777057at2"/>
<comment type="similarity">
    <text evidence="4">Belongs to the zinc-containing alcohol dehydrogenase family.</text>
</comment>
<organism evidence="6 7">
    <name type="scientific">Paenibacillus thalictri</name>
    <dbReference type="NCBI Taxonomy" id="2527873"/>
    <lineage>
        <taxon>Bacteria</taxon>
        <taxon>Bacillati</taxon>
        <taxon>Bacillota</taxon>
        <taxon>Bacilli</taxon>
        <taxon>Bacillales</taxon>
        <taxon>Paenibacillaceae</taxon>
        <taxon>Paenibacillus</taxon>
    </lineage>
</organism>
<dbReference type="SMART" id="SM00829">
    <property type="entry name" value="PKS_ER"/>
    <property type="match status" value="1"/>
</dbReference>
<dbReference type="InterPro" id="IPR050129">
    <property type="entry name" value="Zn_alcohol_dh"/>
</dbReference>
<dbReference type="GO" id="GO:0016491">
    <property type="term" value="F:oxidoreductase activity"/>
    <property type="evidence" value="ECO:0007669"/>
    <property type="project" value="UniProtKB-KW"/>
</dbReference>
<dbReference type="Proteomes" id="UP000293142">
    <property type="component" value="Unassembled WGS sequence"/>
</dbReference>
<dbReference type="InterPro" id="IPR013149">
    <property type="entry name" value="ADH-like_C"/>
</dbReference>
<dbReference type="AlphaFoldDB" id="A0A4Q9DHE8"/>
<dbReference type="PANTHER" id="PTHR43401">
    <property type="entry name" value="L-THREONINE 3-DEHYDROGENASE"/>
    <property type="match status" value="1"/>
</dbReference>
<dbReference type="InterPro" id="IPR002328">
    <property type="entry name" value="ADH_Zn_CS"/>
</dbReference>
<dbReference type="RefSeq" id="WP_131017582.1">
    <property type="nucleotide sequence ID" value="NZ_SIRE01000029.1"/>
</dbReference>
<protein>
    <submittedName>
        <fullName evidence="6">Zn-dependent alcohol dehydrogenase</fullName>
    </submittedName>
</protein>
<dbReference type="InterPro" id="IPR011032">
    <property type="entry name" value="GroES-like_sf"/>
</dbReference>
<proteinExistence type="inferred from homology"/>
<gene>
    <name evidence="6" type="ORF">EYB31_31980</name>
</gene>
<keyword evidence="3" id="KW-0560">Oxidoreductase</keyword>
<dbReference type="GO" id="GO:0008270">
    <property type="term" value="F:zinc ion binding"/>
    <property type="evidence" value="ECO:0007669"/>
    <property type="project" value="InterPro"/>
</dbReference>